<sequence>MVRKINWLQNGKGNVAVSYVLSYLVFFGIILGMTYYYADRFGEYFNWLLENDYINETQCSLLNQSTNLGMIIIIPNIIMISFTAFILLIFIQNKILTLFLPKKQKLEKVISFVSAMDKLEILTTKDAIDFILKNKIKVYVVDEPFDKKNSIRENCYAKFVYYAMDRTYLNRGKLEQYIGKNVLCFEYNDFISYNDILKNYKKEILQKALEENTNKFNQKFIKFVMIITKNLSD</sequence>
<evidence type="ECO:0000313" key="3">
    <source>
        <dbReference type="Proteomes" id="UP001058120"/>
    </source>
</evidence>
<keyword evidence="3" id="KW-1185">Reference proteome</keyword>
<reference evidence="2" key="1">
    <citation type="submission" date="2020-12" db="EMBL/GenBank/DDBJ databases">
        <title>Taurinivorans muris gen. nov., sp. nov., fundamental and realized metabolic niche of a ubiquitous sulfidogenic bacterium in the murine intestine.</title>
        <authorList>
            <person name="Ye H."/>
            <person name="Hanson B.T."/>
            <person name="Loy A."/>
        </authorList>
    </citation>
    <scope>NUCLEOTIDE SEQUENCE</scope>
    <source>
        <strain evidence="2">LT0009</strain>
    </source>
</reference>
<feature type="transmembrane region" description="Helical" evidence="1">
    <location>
        <begin position="20"/>
        <end position="38"/>
    </location>
</feature>
<organism evidence="2 3">
    <name type="scientific">Taurinivorans muris</name>
    <dbReference type="NCBI Taxonomy" id="2787751"/>
    <lineage>
        <taxon>Bacteria</taxon>
        <taxon>Pseudomonadati</taxon>
        <taxon>Thermodesulfobacteriota</taxon>
        <taxon>Desulfovibrionia</taxon>
        <taxon>Desulfovibrionales</taxon>
        <taxon>Desulfovibrionaceae</taxon>
        <taxon>Taurinivorans</taxon>
    </lineage>
</organism>
<dbReference type="Proteomes" id="UP001058120">
    <property type="component" value="Chromosome"/>
</dbReference>
<keyword evidence="1" id="KW-0472">Membrane</keyword>
<gene>
    <name evidence="2" type="ORF">JBF11_08555</name>
</gene>
<feature type="transmembrane region" description="Helical" evidence="1">
    <location>
        <begin position="70"/>
        <end position="91"/>
    </location>
</feature>
<accession>A0ABY5Y0C3</accession>
<keyword evidence="1" id="KW-1133">Transmembrane helix</keyword>
<proteinExistence type="predicted"/>
<dbReference type="RefSeq" id="WP_334315067.1">
    <property type="nucleotide sequence ID" value="NZ_CP065938.1"/>
</dbReference>
<evidence type="ECO:0000313" key="2">
    <source>
        <dbReference type="EMBL" id="UWX05485.1"/>
    </source>
</evidence>
<name>A0ABY5Y0C3_9BACT</name>
<dbReference type="EMBL" id="CP065938">
    <property type="protein sequence ID" value="UWX05485.1"/>
    <property type="molecule type" value="Genomic_DNA"/>
</dbReference>
<evidence type="ECO:0000256" key="1">
    <source>
        <dbReference type="SAM" id="Phobius"/>
    </source>
</evidence>
<protein>
    <submittedName>
        <fullName evidence="2">Uncharacterized protein</fullName>
    </submittedName>
</protein>
<keyword evidence="1" id="KW-0812">Transmembrane</keyword>